<dbReference type="Pfam" id="PF07892">
    <property type="entry name" value="DUF1667"/>
    <property type="match status" value="1"/>
</dbReference>
<dbReference type="RefSeq" id="WP_072760178.1">
    <property type="nucleotide sequence ID" value="NZ_FRDJ01000009.1"/>
</dbReference>
<dbReference type="InterPro" id="IPR036593">
    <property type="entry name" value="CPE0013-like_sf"/>
</dbReference>
<organism evidence="1 2">
    <name type="scientific">Fervidobacterium gondwanense DSM 13020</name>
    <dbReference type="NCBI Taxonomy" id="1121883"/>
    <lineage>
        <taxon>Bacteria</taxon>
        <taxon>Thermotogati</taxon>
        <taxon>Thermotogota</taxon>
        <taxon>Thermotogae</taxon>
        <taxon>Thermotogales</taxon>
        <taxon>Fervidobacteriaceae</taxon>
        <taxon>Fervidobacterium</taxon>
    </lineage>
</organism>
<dbReference type="InterPro" id="IPR012460">
    <property type="entry name" value="DUF1667"/>
</dbReference>
<dbReference type="EMBL" id="FRDJ01000009">
    <property type="protein sequence ID" value="SHN65846.1"/>
    <property type="molecule type" value="Genomic_DNA"/>
</dbReference>
<protein>
    <submittedName>
        <fullName evidence="1">CxxC motif-containing protein</fullName>
    </submittedName>
</protein>
<dbReference type="PANTHER" id="PTHR39450:SF1">
    <property type="entry name" value="DUF1667 DOMAIN-CONTAINING PROTEIN"/>
    <property type="match status" value="1"/>
</dbReference>
<dbReference type="Proteomes" id="UP000184207">
    <property type="component" value="Unassembled WGS sequence"/>
</dbReference>
<name>A0A1M7T576_FERGO</name>
<evidence type="ECO:0000313" key="2">
    <source>
        <dbReference type="Proteomes" id="UP000184207"/>
    </source>
</evidence>
<reference evidence="2" key="1">
    <citation type="submission" date="2016-12" db="EMBL/GenBank/DDBJ databases">
        <authorList>
            <person name="Varghese N."/>
            <person name="Submissions S."/>
        </authorList>
    </citation>
    <scope>NUCLEOTIDE SEQUENCE [LARGE SCALE GENOMIC DNA]</scope>
    <source>
        <strain evidence="2">DSM 13020</strain>
    </source>
</reference>
<dbReference type="AlphaFoldDB" id="A0A1M7T576"/>
<gene>
    <name evidence="1" type="ORF">SAMN02745226_01550</name>
</gene>
<dbReference type="PANTHER" id="PTHR39450">
    <property type="entry name" value="MOLYBDOPTERIN OXIDOREDUCTASE, 4FE-4S CLUSTER-BINDING SUBUNIT"/>
    <property type="match status" value="1"/>
</dbReference>
<dbReference type="OrthoDB" id="9811531at2"/>
<dbReference type="SUPFAM" id="SSF160148">
    <property type="entry name" value="CPE0013-like"/>
    <property type="match status" value="1"/>
</dbReference>
<sequence>MITEEMVCIMCPLGCRLIVTKEDTGEIKVTGNKCPRGVEYGKQEMTEPLRILTSSVLVINGEIPLVSVKTTKPVPRRLINDIMKILKQTKVQAPIKAGEVIIENILNTGVDIVATRNVERI</sequence>
<proteinExistence type="predicted"/>
<evidence type="ECO:0000313" key="1">
    <source>
        <dbReference type="EMBL" id="SHN65846.1"/>
    </source>
</evidence>
<keyword evidence="2" id="KW-1185">Reference proteome</keyword>
<accession>A0A1M7T576</accession>
<dbReference type="Gene3D" id="3.10.530.10">
    <property type="entry name" value="CPE0013-like"/>
    <property type="match status" value="1"/>
</dbReference>
<dbReference type="STRING" id="1121883.SAMN02745226_01550"/>